<reference evidence="2" key="2">
    <citation type="submission" date="2018-03" db="EMBL/GenBank/DDBJ databases">
        <title>The Triticum urartu genome reveals the dynamic nature of wheat genome evolution.</title>
        <authorList>
            <person name="Ling H."/>
            <person name="Ma B."/>
            <person name="Shi X."/>
            <person name="Liu H."/>
            <person name="Dong L."/>
            <person name="Sun H."/>
            <person name="Cao Y."/>
            <person name="Gao Q."/>
            <person name="Zheng S."/>
            <person name="Li Y."/>
            <person name="Yu Y."/>
            <person name="Du H."/>
            <person name="Qi M."/>
            <person name="Li Y."/>
            <person name="Yu H."/>
            <person name="Cui Y."/>
            <person name="Wang N."/>
            <person name="Chen C."/>
            <person name="Wu H."/>
            <person name="Zhao Y."/>
            <person name="Zhang J."/>
            <person name="Li Y."/>
            <person name="Zhou W."/>
            <person name="Zhang B."/>
            <person name="Hu W."/>
            <person name="Eijk M."/>
            <person name="Tang J."/>
            <person name="Witsenboer H."/>
            <person name="Zhao S."/>
            <person name="Li Z."/>
            <person name="Zhang A."/>
            <person name="Wang D."/>
            <person name="Liang C."/>
        </authorList>
    </citation>
    <scope>NUCLEOTIDE SEQUENCE [LARGE SCALE GENOMIC DNA]</scope>
    <source>
        <strain evidence="2">cv. G1812</strain>
    </source>
</reference>
<reference evidence="2" key="3">
    <citation type="submission" date="2022-06" db="UniProtKB">
        <authorList>
            <consortium name="EnsemblPlants"/>
        </authorList>
    </citation>
    <scope>IDENTIFICATION</scope>
</reference>
<evidence type="ECO:0000313" key="3">
    <source>
        <dbReference type="Proteomes" id="UP000015106"/>
    </source>
</evidence>
<dbReference type="AlphaFoldDB" id="A0A8R7QD96"/>
<feature type="region of interest" description="Disordered" evidence="1">
    <location>
        <begin position="54"/>
        <end position="81"/>
    </location>
</feature>
<keyword evidence="3" id="KW-1185">Reference proteome</keyword>
<dbReference type="Gramene" id="TuG1812G0500001345.01.T01">
    <property type="protein sequence ID" value="TuG1812G0500001345.01.T01.cds399942"/>
    <property type="gene ID" value="TuG1812G0500001345.01"/>
</dbReference>
<accession>A0A8R7QD96</accession>
<proteinExistence type="predicted"/>
<evidence type="ECO:0000256" key="1">
    <source>
        <dbReference type="SAM" id="MobiDB-lite"/>
    </source>
</evidence>
<organism evidence="2 3">
    <name type="scientific">Triticum urartu</name>
    <name type="common">Red wild einkorn</name>
    <name type="synonym">Crithodium urartu</name>
    <dbReference type="NCBI Taxonomy" id="4572"/>
    <lineage>
        <taxon>Eukaryota</taxon>
        <taxon>Viridiplantae</taxon>
        <taxon>Streptophyta</taxon>
        <taxon>Embryophyta</taxon>
        <taxon>Tracheophyta</taxon>
        <taxon>Spermatophyta</taxon>
        <taxon>Magnoliopsida</taxon>
        <taxon>Liliopsida</taxon>
        <taxon>Poales</taxon>
        <taxon>Poaceae</taxon>
        <taxon>BOP clade</taxon>
        <taxon>Pooideae</taxon>
        <taxon>Triticodae</taxon>
        <taxon>Triticeae</taxon>
        <taxon>Triticinae</taxon>
        <taxon>Triticum</taxon>
    </lineage>
</organism>
<dbReference type="EnsemblPlants" id="TuG1812G0500001345.01.T01">
    <property type="protein sequence ID" value="TuG1812G0500001345.01.T01.cds399942"/>
    <property type="gene ID" value="TuG1812G0500001345.01"/>
</dbReference>
<reference evidence="3" key="1">
    <citation type="journal article" date="2013" name="Nature">
        <title>Draft genome of the wheat A-genome progenitor Triticum urartu.</title>
        <authorList>
            <person name="Ling H.Q."/>
            <person name="Zhao S."/>
            <person name="Liu D."/>
            <person name="Wang J."/>
            <person name="Sun H."/>
            <person name="Zhang C."/>
            <person name="Fan H."/>
            <person name="Li D."/>
            <person name="Dong L."/>
            <person name="Tao Y."/>
            <person name="Gao C."/>
            <person name="Wu H."/>
            <person name="Li Y."/>
            <person name="Cui Y."/>
            <person name="Guo X."/>
            <person name="Zheng S."/>
            <person name="Wang B."/>
            <person name="Yu K."/>
            <person name="Liang Q."/>
            <person name="Yang W."/>
            <person name="Lou X."/>
            <person name="Chen J."/>
            <person name="Feng M."/>
            <person name="Jian J."/>
            <person name="Zhang X."/>
            <person name="Luo G."/>
            <person name="Jiang Y."/>
            <person name="Liu J."/>
            <person name="Wang Z."/>
            <person name="Sha Y."/>
            <person name="Zhang B."/>
            <person name="Wu H."/>
            <person name="Tang D."/>
            <person name="Shen Q."/>
            <person name="Xue P."/>
            <person name="Zou S."/>
            <person name="Wang X."/>
            <person name="Liu X."/>
            <person name="Wang F."/>
            <person name="Yang Y."/>
            <person name="An X."/>
            <person name="Dong Z."/>
            <person name="Zhang K."/>
            <person name="Zhang X."/>
            <person name="Luo M.C."/>
            <person name="Dvorak J."/>
            <person name="Tong Y."/>
            <person name="Wang J."/>
            <person name="Yang H."/>
            <person name="Li Z."/>
            <person name="Wang D."/>
            <person name="Zhang A."/>
            <person name="Wang J."/>
        </authorList>
    </citation>
    <scope>NUCLEOTIDE SEQUENCE</scope>
    <source>
        <strain evidence="3">cv. G1812</strain>
    </source>
</reference>
<dbReference type="Proteomes" id="UP000015106">
    <property type="component" value="Chromosome 5"/>
</dbReference>
<sequence>MSQPCIVLFPISQSELDKDDCRTPRFVLTSPVQAGFLLPRNGDFIRNAASGSIRTTDGARRGGNGMKTPLPCPDTLLTRRP</sequence>
<protein>
    <submittedName>
        <fullName evidence="2">Uncharacterized protein</fullName>
    </submittedName>
</protein>
<evidence type="ECO:0000313" key="2">
    <source>
        <dbReference type="EnsemblPlants" id="TuG1812G0500001345.01.T01.cds399942"/>
    </source>
</evidence>
<name>A0A8R7QD96_TRIUA</name>